<evidence type="ECO:0000259" key="2">
    <source>
        <dbReference type="Pfam" id="PF14258"/>
    </source>
</evidence>
<dbReference type="HOGENOM" id="CLU_069303_0_0_2"/>
<dbReference type="OrthoDB" id="372296at2157"/>
<dbReference type="eggNOG" id="arCOG01314">
    <property type="taxonomic scope" value="Archaea"/>
</dbReference>
<dbReference type="AlphaFoldDB" id="A6UNN0"/>
<dbReference type="RefSeq" id="WP_011972006.1">
    <property type="nucleotide sequence ID" value="NC_009634.1"/>
</dbReference>
<reference evidence="3" key="1">
    <citation type="submission" date="2007-06" db="EMBL/GenBank/DDBJ databases">
        <title>Complete sequence of Methanococcus vannielii SB.</title>
        <authorList>
            <consortium name="US DOE Joint Genome Institute"/>
            <person name="Copeland A."/>
            <person name="Lucas S."/>
            <person name="Lapidus A."/>
            <person name="Barry K."/>
            <person name="Glavina del Rio T."/>
            <person name="Dalin E."/>
            <person name="Tice H."/>
            <person name="Pitluck S."/>
            <person name="Chain P."/>
            <person name="Malfatti S."/>
            <person name="Shin M."/>
            <person name="Vergez L."/>
            <person name="Schmutz J."/>
            <person name="Larimer F."/>
            <person name="Land M."/>
            <person name="Hauser L."/>
            <person name="Kyrpides N."/>
            <person name="Anderson I."/>
            <person name="Sieprawska-Lupa M."/>
            <person name="Whitman W.B."/>
            <person name="Richardson P."/>
        </authorList>
    </citation>
    <scope>NUCLEOTIDE SEQUENCE [LARGE SCALE GENOMIC DNA]</scope>
    <source>
        <strain evidence="3">SB</strain>
    </source>
</reference>
<sequence>MEKYFKYLLILVLGITLLSLPAGIPVLKSYNEYSSFNSNLEGCSKFTKLIYNSNFEVTPILSPYDDYNFDKNGVIFIIKPELDFSLDETLKIKQFIESGNILVISDDFGSGNNLLEKLNVSERFTKGHINDIFYIKNENIIEIKLDSTLKNDKLNDFNNLNQSNSILTYYPTSIRPSKYSNVILTTSNVSSLNKRSGVYPVMLERKYGNGKIIMISDPDIFTNRLYNHNEEFLKEFLNKVTLNGVYKTIYLDEIHRKDFNFEISVYYIQKSVPKKLVLALIIITIFLFQINGNNLVVKSFNKLFSRLFNKFSKFGFLNYIFSKVFENNKLNEDEILEKVSKEHEIDVDELKRVINNIKDGKNGRKRVFK</sequence>
<dbReference type="STRING" id="406327.Mevan_0191"/>
<dbReference type="EMBL" id="CP000742">
    <property type="protein sequence ID" value="ABR54102.1"/>
    <property type="molecule type" value="Genomic_DNA"/>
</dbReference>
<dbReference type="KEGG" id="mvn:Mevan_0191"/>
<dbReference type="InterPro" id="IPR025646">
    <property type="entry name" value="DUF4350"/>
</dbReference>
<keyword evidence="4" id="KW-1185">Reference proteome</keyword>
<dbReference type="GeneID" id="5325074"/>
<evidence type="ECO:0000313" key="3">
    <source>
        <dbReference type="EMBL" id="ABR54102.1"/>
    </source>
</evidence>
<feature type="domain" description="DUF4350" evidence="2">
    <location>
        <begin position="36"/>
        <end position="233"/>
    </location>
</feature>
<protein>
    <recommendedName>
        <fullName evidence="2">DUF4350 domain-containing protein</fullName>
    </recommendedName>
</protein>
<gene>
    <name evidence="3" type="ordered locus">Mevan_0191</name>
</gene>
<organism evidence="3 4">
    <name type="scientific">Methanococcus vannielii (strain ATCC 35089 / DSM 1224 / JCM 13029 / OCM 148 / SB)</name>
    <dbReference type="NCBI Taxonomy" id="406327"/>
    <lineage>
        <taxon>Archaea</taxon>
        <taxon>Methanobacteriati</taxon>
        <taxon>Methanobacteriota</taxon>
        <taxon>Methanomada group</taxon>
        <taxon>Methanococci</taxon>
        <taxon>Methanococcales</taxon>
        <taxon>Methanococcaceae</taxon>
        <taxon>Methanococcus</taxon>
    </lineage>
</organism>
<keyword evidence="1" id="KW-0812">Transmembrane</keyword>
<accession>A6UNN0</accession>
<keyword evidence="1" id="KW-0472">Membrane</keyword>
<dbReference type="Proteomes" id="UP000001107">
    <property type="component" value="Chromosome"/>
</dbReference>
<feature type="transmembrane region" description="Helical" evidence="1">
    <location>
        <begin position="276"/>
        <end position="297"/>
    </location>
</feature>
<dbReference type="Pfam" id="PF14258">
    <property type="entry name" value="DUF4350"/>
    <property type="match status" value="1"/>
</dbReference>
<evidence type="ECO:0000313" key="4">
    <source>
        <dbReference type="Proteomes" id="UP000001107"/>
    </source>
</evidence>
<proteinExistence type="predicted"/>
<evidence type="ECO:0000256" key="1">
    <source>
        <dbReference type="SAM" id="Phobius"/>
    </source>
</evidence>
<name>A6UNN0_METVS</name>
<keyword evidence="1" id="KW-1133">Transmembrane helix</keyword>